<dbReference type="Proteomes" id="UP000630135">
    <property type="component" value="Unassembled WGS sequence"/>
</dbReference>
<evidence type="ECO:0000313" key="7">
    <source>
        <dbReference type="Proteomes" id="UP000652720"/>
    </source>
</evidence>
<evidence type="ECO:0000256" key="1">
    <source>
        <dbReference type="SAM" id="MobiDB-lite"/>
    </source>
</evidence>
<dbReference type="InterPro" id="IPR004291">
    <property type="entry name" value="Transposase_IS66_central"/>
</dbReference>
<comment type="caution">
    <text evidence="5">The sequence shown here is derived from an EMBL/GenBank/DDBJ whole genome shotgun (WGS) entry which is preliminary data.</text>
</comment>
<keyword evidence="6" id="KW-1185">Reference proteome</keyword>
<evidence type="ECO:0008006" key="8">
    <source>
        <dbReference type="Google" id="ProtNLM"/>
    </source>
</evidence>
<dbReference type="Pfam" id="PF03050">
    <property type="entry name" value="DDE_Tnp_IS66"/>
    <property type="match status" value="1"/>
</dbReference>
<reference evidence="6" key="3">
    <citation type="journal article" date="2019" name="Int. J. Syst. Evol. Microbiol.">
        <title>The Global Catalogue of Microorganisms (GCM) 10K type strain sequencing project: providing services to taxonomists for standard genome sequencing and annotation.</title>
        <authorList>
            <consortium name="The Broad Institute Genomics Platform"/>
            <consortium name="The Broad Institute Genome Sequencing Center for Infectious Disease"/>
            <person name="Wu L."/>
            <person name="Ma J."/>
        </authorList>
    </citation>
    <scope>NUCLEOTIDE SEQUENCE [LARGE SCALE GENOMIC DNA]</scope>
    <source>
        <strain evidence="6">CGMCC 1.8884</strain>
    </source>
</reference>
<dbReference type="GeneID" id="59166755"/>
<accession>A0AAV4KBR4</accession>
<dbReference type="Pfam" id="PF20042">
    <property type="entry name" value="DUF6444"/>
    <property type="match status" value="1"/>
</dbReference>
<feature type="domain" description="Transposase IS66 central" evidence="2">
    <location>
        <begin position="149"/>
        <end position="421"/>
    </location>
</feature>
<feature type="domain" description="DUF6444" evidence="3">
    <location>
        <begin position="14"/>
        <end position="72"/>
    </location>
</feature>
<proteinExistence type="predicted"/>
<feature type="region of interest" description="Disordered" evidence="1">
    <location>
        <begin position="32"/>
        <end position="79"/>
    </location>
</feature>
<feature type="compositionally biased region" description="Basic and acidic residues" evidence="1">
    <location>
        <begin position="47"/>
        <end position="60"/>
    </location>
</feature>
<dbReference type="AlphaFoldDB" id="A0AAV4KBR4"/>
<dbReference type="NCBIfam" id="NF033517">
    <property type="entry name" value="transpos_IS66"/>
    <property type="match status" value="1"/>
</dbReference>
<dbReference type="EMBL" id="BMMA01000065">
    <property type="protein sequence ID" value="GGI94679.1"/>
    <property type="molecule type" value="Genomic_DNA"/>
</dbReference>
<evidence type="ECO:0000313" key="4">
    <source>
        <dbReference type="EMBL" id="GGI68704.1"/>
    </source>
</evidence>
<gene>
    <name evidence="4" type="ORF">GCM10008021_31110</name>
    <name evidence="5" type="ORF">GCM10010914_31560</name>
</gene>
<reference evidence="4" key="1">
    <citation type="journal article" date="2014" name="Int. J. Syst. Evol. Microbiol.">
        <title>Complete genome of a new Firmicutes species belonging to the dominant human colonic microbiota ('Ruminococcus bicirculans') reveals two chromosomes and a selective capacity to utilize plant glucans.</title>
        <authorList>
            <consortium name="NISC Comparative Sequencing Program"/>
            <person name="Wegmann U."/>
            <person name="Louis P."/>
            <person name="Goesmann A."/>
            <person name="Henrissat B."/>
            <person name="Duncan S.H."/>
            <person name="Flint H.J."/>
        </authorList>
    </citation>
    <scope>NUCLEOTIDE SEQUENCE</scope>
    <source>
        <strain evidence="4">CGMCC 1.8884</strain>
    </source>
</reference>
<dbReference type="InterPro" id="IPR052344">
    <property type="entry name" value="Transposase-related"/>
</dbReference>
<dbReference type="PANTHER" id="PTHR33678">
    <property type="entry name" value="BLL1576 PROTEIN"/>
    <property type="match status" value="1"/>
</dbReference>
<evidence type="ECO:0000259" key="3">
    <source>
        <dbReference type="Pfam" id="PF20042"/>
    </source>
</evidence>
<reference evidence="5" key="2">
    <citation type="journal article" date="2014" name="Int. J. Syst. Evol. Microbiol.">
        <title>Complete genome sequence of Corynebacterium casei LMG S-19264T (=DSM 44701T), isolated from a smear-ripened cheese.</title>
        <authorList>
            <consortium name="US DOE Joint Genome Institute (JGI-PGF)"/>
            <person name="Walter F."/>
            <person name="Albersmeier A."/>
            <person name="Kalinowski J."/>
            <person name="Ruckert C."/>
        </authorList>
    </citation>
    <scope>NUCLEOTIDE SEQUENCE</scope>
    <source>
        <strain evidence="5">CGMCC 1.8885</strain>
    </source>
</reference>
<dbReference type="PANTHER" id="PTHR33678:SF1">
    <property type="entry name" value="BLL1576 PROTEIN"/>
    <property type="match status" value="1"/>
</dbReference>
<name>A0AAV4KBR4_9DEIO</name>
<dbReference type="RefSeq" id="WP_081703140.1">
    <property type="nucleotide sequence ID" value="NZ_BMLZ01000080.1"/>
</dbReference>
<dbReference type="InterPro" id="IPR045618">
    <property type="entry name" value="DUF6444"/>
</dbReference>
<reference evidence="5" key="4">
    <citation type="submission" date="2023-08" db="EMBL/GenBank/DDBJ databases">
        <authorList>
            <person name="Sun Q."/>
            <person name="Zhou Y."/>
        </authorList>
    </citation>
    <scope>NUCLEOTIDE SEQUENCE</scope>
    <source>
        <strain evidence="4">CGMCC 1.8884</strain>
        <strain evidence="5">CGMCC 1.8885</strain>
    </source>
</reference>
<evidence type="ECO:0000313" key="6">
    <source>
        <dbReference type="Proteomes" id="UP000630135"/>
    </source>
</evidence>
<evidence type="ECO:0000259" key="2">
    <source>
        <dbReference type="Pfam" id="PF03050"/>
    </source>
</evidence>
<sequence length="459" mass="51234">MGIQEERCPNCARLEARIAELEAELRALKTLLGLDSSNSNQPPSKDPPWKPKSERQKSERSSGGQKGHPGKTLKFSDQPDEIQTLPLTGVCSCGTVWDEVEVTDHLARQVHDLPELRLYITEYQAEVKCCPNCGCRGQAAFPEHVPGQVQYGPRLHAFTTFLNVGHFIPLGRVTQITDALFGASISDGTVALNINLASERLEAFENDLKAGLKQQAVLHADETGTKVNGKLNWFHVACFARGTLYTLHEKRGYAAIEAAGVLTDFRGVVVHDAWNTYFRLPGEHALCNAHLLRELRKLDEHDQQPWAGELRRALQQIYHAQKSGTLTEEQKAAFYTRFDELVLAGLEANPVQEPVPKRRGKPKQLPGRNLALRCQQHRAAMLLFLERADVPFDNNQAERDIRMACVKRKVSGGFRSEAGGEAFCRIRSFISTLQKQGLSVWTGLVDVFRGVLPKLHFSC</sequence>
<dbReference type="EMBL" id="BMLZ01000080">
    <property type="protein sequence ID" value="GGI68704.1"/>
    <property type="molecule type" value="Genomic_DNA"/>
</dbReference>
<protein>
    <recommendedName>
        <fullName evidence="8">IS66 family transposase</fullName>
    </recommendedName>
</protein>
<dbReference type="Proteomes" id="UP000652720">
    <property type="component" value="Unassembled WGS sequence"/>
</dbReference>
<evidence type="ECO:0000313" key="5">
    <source>
        <dbReference type="EMBL" id="GGI94679.1"/>
    </source>
</evidence>
<organism evidence="5 7">
    <name type="scientific">Deinococcus wulumuqiensis</name>
    <dbReference type="NCBI Taxonomy" id="980427"/>
    <lineage>
        <taxon>Bacteria</taxon>
        <taxon>Thermotogati</taxon>
        <taxon>Deinococcota</taxon>
        <taxon>Deinococci</taxon>
        <taxon>Deinococcales</taxon>
        <taxon>Deinococcaceae</taxon>
        <taxon>Deinococcus</taxon>
    </lineage>
</organism>